<name>A0ABC9FM98_9POAL</name>
<dbReference type="PANTHER" id="PTHR32133">
    <property type="entry name" value="OS07G0120400 PROTEIN"/>
    <property type="match status" value="1"/>
</dbReference>
<dbReference type="Pfam" id="PF00646">
    <property type="entry name" value="F-box"/>
    <property type="match status" value="1"/>
</dbReference>
<protein>
    <recommendedName>
        <fullName evidence="1">F-box domain-containing protein</fullName>
    </recommendedName>
</protein>
<keyword evidence="3" id="KW-1185">Reference proteome</keyword>
<proteinExistence type="predicted"/>
<evidence type="ECO:0000259" key="1">
    <source>
        <dbReference type="PROSITE" id="PS50181"/>
    </source>
</evidence>
<dbReference type="PANTHER" id="PTHR32133:SF327">
    <property type="entry name" value="F-BOX DOMAIN-CONTAINING PROTEIN"/>
    <property type="match status" value="1"/>
</dbReference>
<dbReference type="AlphaFoldDB" id="A0ABC9FM98"/>
<reference evidence="2" key="1">
    <citation type="submission" date="2024-10" db="EMBL/GenBank/DDBJ databases">
        <authorList>
            <person name="Ryan C."/>
        </authorList>
    </citation>
    <scope>NUCLEOTIDE SEQUENCE [LARGE SCALE GENOMIC DNA]</scope>
</reference>
<dbReference type="Proteomes" id="UP001497457">
    <property type="component" value="Chromosome 7b"/>
</dbReference>
<organism evidence="2 3">
    <name type="scientific">Urochloa decumbens</name>
    <dbReference type="NCBI Taxonomy" id="240449"/>
    <lineage>
        <taxon>Eukaryota</taxon>
        <taxon>Viridiplantae</taxon>
        <taxon>Streptophyta</taxon>
        <taxon>Embryophyta</taxon>
        <taxon>Tracheophyta</taxon>
        <taxon>Spermatophyta</taxon>
        <taxon>Magnoliopsida</taxon>
        <taxon>Liliopsida</taxon>
        <taxon>Poales</taxon>
        <taxon>Poaceae</taxon>
        <taxon>PACMAD clade</taxon>
        <taxon>Panicoideae</taxon>
        <taxon>Panicodae</taxon>
        <taxon>Paniceae</taxon>
        <taxon>Melinidinae</taxon>
        <taxon>Urochloa</taxon>
    </lineage>
</organism>
<sequence>MMALPEELVEEILLRLPPEEPPAHLVRAAMVCKAWRRILSGAGFRRRYCRFHRATPPTLLGYVCGVSTGPGPQFVPTTSYFSPPPLATRCGYRAMDCRHGRVLIRDTSEESPGFVVYDLITGNRQHLSLPAATHQRTDMCSFVGAVLCARHHHHQRGGCDHHLECHGGPFLVVSVGTDDDAGAAAGAEHRAMRTCASVYSSETGAWSPQTHCGNQNYYGVGCCHEPSLLIGDTLYFILACDDVIKILKYDLCGHGLSVIDAPQVFNNKAVLIDVDGGLGIVQFDHDYCSIYTWSRHVDAYGVGEWVRHNNNVVRLETLIPTIHDNVQCPDHMSIHFAEGTSTVLLCFNFLGVFTLDLNSRQLREVNFNKTCDNDMLPYVNFYIPGIPLVPFL</sequence>
<dbReference type="InterPro" id="IPR001810">
    <property type="entry name" value="F-box_dom"/>
</dbReference>
<dbReference type="Gene3D" id="1.20.1280.50">
    <property type="match status" value="1"/>
</dbReference>
<feature type="domain" description="F-box" evidence="1">
    <location>
        <begin position="1"/>
        <end position="51"/>
    </location>
</feature>
<dbReference type="PROSITE" id="PS50181">
    <property type="entry name" value="FBOX"/>
    <property type="match status" value="1"/>
</dbReference>
<dbReference type="SMART" id="SM00256">
    <property type="entry name" value="FBOX"/>
    <property type="match status" value="1"/>
</dbReference>
<evidence type="ECO:0000313" key="3">
    <source>
        <dbReference type="Proteomes" id="UP001497457"/>
    </source>
</evidence>
<evidence type="ECO:0000313" key="2">
    <source>
        <dbReference type="EMBL" id="CAL5078016.1"/>
    </source>
</evidence>
<dbReference type="SUPFAM" id="SSF81383">
    <property type="entry name" value="F-box domain"/>
    <property type="match status" value="1"/>
</dbReference>
<accession>A0ABC9FM98</accession>
<gene>
    <name evidence="2" type="ORF">URODEC1_LOCUS106922</name>
</gene>
<dbReference type="InterPro" id="IPR036047">
    <property type="entry name" value="F-box-like_dom_sf"/>
</dbReference>
<dbReference type="EMBL" id="OZ075117">
    <property type="protein sequence ID" value="CAL5078016.1"/>
    <property type="molecule type" value="Genomic_DNA"/>
</dbReference>